<keyword evidence="2" id="KW-1185">Reference proteome</keyword>
<dbReference type="Proteomes" id="UP000030641">
    <property type="component" value="Unassembled WGS sequence"/>
</dbReference>
<dbReference type="AlphaFoldDB" id="A0A074YXW5"/>
<organism evidence="1 2">
    <name type="scientific">Aureobasidium subglaciale (strain EXF-2481)</name>
    <name type="common">Aureobasidium pullulans var. subglaciale</name>
    <dbReference type="NCBI Taxonomy" id="1043005"/>
    <lineage>
        <taxon>Eukaryota</taxon>
        <taxon>Fungi</taxon>
        <taxon>Dikarya</taxon>
        <taxon>Ascomycota</taxon>
        <taxon>Pezizomycotina</taxon>
        <taxon>Dothideomycetes</taxon>
        <taxon>Dothideomycetidae</taxon>
        <taxon>Dothideales</taxon>
        <taxon>Saccotheciaceae</taxon>
        <taxon>Aureobasidium</taxon>
    </lineage>
</organism>
<dbReference type="GeneID" id="25364723"/>
<evidence type="ECO:0000313" key="1">
    <source>
        <dbReference type="EMBL" id="KEQ91691.1"/>
    </source>
</evidence>
<proteinExistence type="predicted"/>
<gene>
    <name evidence="1" type="ORF">AUEXF2481DRAFT_32862</name>
</gene>
<protein>
    <submittedName>
        <fullName evidence="1">Uncharacterized protein</fullName>
    </submittedName>
</protein>
<dbReference type="HOGENOM" id="CLU_1180008_0_0_1"/>
<name>A0A074YXW5_AURSE</name>
<accession>A0A074YXW5</accession>
<dbReference type="RefSeq" id="XP_013340137.1">
    <property type="nucleotide sequence ID" value="XM_013484683.1"/>
</dbReference>
<reference evidence="1 2" key="1">
    <citation type="journal article" date="2014" name="BMC Genomics">
        <title>Genome sequencing of four Aureobasidium pullulans varieties: biotechnological potential, stress tolerance, and description of new species.</title>
        <authorList>
            <person name="Gostin Ar C."/>
            <person name="Ohm R.A."/>
            <person name="Kogej T."/>
            <person name="Sonjak S."/>
            <person name="Turk M."/>
            <person name="Zajc J."/>
            <person name="Zalar P."/>
            <person name="Grube M."/>
            <person name="Sun H."/>
            <person name="Han J."/>
            <person name="Sharma A."/>
            <person name="Chiniquy J."/>
            <person name="Ngan C.Y."/>
            <person name="Lipzen A."/>
            <person name="Barry K."/>
            <person name="Grigoriev I.V."/>
            <person name="Gunde-Cimerman N."/>
        </authorList>
    </citation>
    <scope>NUCLEOTIDE SEQUENCE [LARGE SCALE GENOMIC DNA]</scope>
    <source>
        <strain evidence="1 2">EXF-2481</strain>
    </source>
</reference>
<dbReference type="OrthoDB" id="3905839at2759"/>
<dbReference type="EMBL" id="KL584776">
    <property type="protein sequence ID" value="KEQ91691.1"/>
    <property type="molecule type" value="Genomic_DNA"/>
</dbReference>
<sequence length="257" mass="30448">MRSKNSIQNYTPHDSDAMDQYVVLLLREEEMIEAMRTVNLERAPELANKLDRNLWGPWDYLNKSNMISPEKRLESLQRLKRGVKEAEELTEIRDQRGKVLEAASDALRVRKDSCNEDGAEIITTTNNTKDARDFKPKTVTTVTRNQSIRTPSYNGTYSWSREFCRIKQQHKNVELYKGQDQVRAWNQVLIYGTYIKHKIPEQQFRRHNMKREKHNIRHLPDTLVYQPFNAVTLHNFNCEYYLRRKAAKAIRIIVTQH</sequence>
<dbReference type="InParanoid" id="A0A074YXW5"/>
<evidence type="ECO:0000313" key="2">
    <source>
        <dbReference type="Proteomes" id="UP000030641"/>
    </source>
</evidence>